<dbReference type="GO" id="GO:0016787">
    <property type="term" value="F:hydrolase activity"/>
    <property type="evidence" value="ECO:0007669"/>
    <property type="project" value="UniProtKB-KW"/>
</dbReference>
<organism evidence="2 3">
    <name type="scientific">Ferrimonas sediminum</name>
    <dbReference type="NCBI Taxonomy" id="718193"/>
    <lineage>
        <taxon>Bacteria</taxon>
        <taxon>Pseudomonadati</taxon>
        <taxon>Pseudomonadota</taxon>
        <taxon>Gammaproteobacteria</taxon>
        <taxon>Alteromonadales</taxon>
        <taxon>Ferrimonadaceae</taxon>
        <taxon>Ferrimonas</taxon>
    </lineage>
</organism>
<evidence type="ECO:0000313" key="2">
    <source>
        <dbReference type="EMBL" id="SDJ55193.1"/>
    </source>
</evidence>
<dbReference type="PRINTS" id="PR00111">
    <property type="entry name" value="ABHYDROLASE"/>
</dbReference>
<dbReference type="Proteomes" id="UP000199527">
    <property type="component" value="Unassembled WGS sequence"/>
</dbReference>
<dbReference type="AlphaFoldDB" id="A0A1G8UN36"/>
<name>A0A1G8UN36_9GAMM</name>
<gene>
    <name evidence="2" type="ORF">SAMN04488540_109144</name>
</gene>
<sequence>MALLPAPEEMGFSLDSIELAGLRWGDPDAPLVVAFHGWLDNGNSFAPLAPHLVAAGYQLLAVEFPGHGHSQNRHQGNYYHFLDYLYELHQLWPQLPQRPVLVLGHSMGGIIASLFAALYPQQVARLMVVEALGPLTAAPEQTLEKMRQGFASRDKPVSQASYRDIDTLVSARAKAGQFDVDIARLLLQRNLQQQQDGRWCWRSDPRLRMRSPWMMTEEQGQNLMQGLTTPTCFVLGQGGFDELKSAWHSRRHWFADARIEEIEGGHHCHMEQPQQLLRHILQFIDVKSSEHTDLD</sequence>
<protein>
    <submittedName>
        <fullName evidence="2">Lysophospholipase, alpha-beta hydrolase superfamily</fullName>
    </submittedName>
</protein>
<dbReference type="RefSeq" id="WP_090365518.1">
    <property type="nucleotide sequence ID" value="NZ_FNEM01000009.1"/>
</dbReference>
<dbReference type="InterPro" id="IPR029058">
    <property type="entry name" value="AB_hydrolase_fold"/>
</dbReference>
<dbReference type="Pfam" id="PF00561">
    <property type="entry name" value="Abhydrolase_1"/>
    <property type="match status" value="1"/>
</dbReference>
<dbReference type="SUPFAM" id="SSF53474">
    <property type="entry name" value="alpha/beta-Hydrolases"/>
    <property type="match status" value="1"/>
</dbReference>
<dbReference type="PRINTS" id="PR00412">
    <property type="entry name" value="EPOXHYDRLASE"/>
</dbReference>
<dbReference type="EMBL" id="FNEM01000009">
    <property type="protein sequence ID" value="SDJ55193.1"/>
    <property type="molecule type" value="Genomic_DNA"/>
</dbReference>
<keyword evidence="2" id="KW-0378">Hydrolase</keyword>
<reference evidence="3" key="1">
    <citation type="submission" date="2016-10" db="EMBL/GenBank/DDBJ databases">
        <authorList>
            <person name="Varghese N."/>
            <person name="Submissions S."/>
        </authorList>
    </citation>
    <scope>NUCLEOTIDE SEQUENCE [LARGE SCALE GENOMIC DNA]</scope>
    <source>
        <strain evidence="3">DSM 23317</strain>
    </source>
</reference>
<dbReference type="InterPro" id="IPR000639">
    <property type="entry name" value="Epox_hydrolase-like"/>
</dbReference>
<evidence type="ECO:0000313" key="3">
    <source>
        <dbReference type="Proteomes" id="UP000199527"/>
    </source>
</evidence>
<dbReference type="Gene3D" id="3.40.50.1820">
    <property type="entry name" value="alpha/beta hydrolase"/>
    <property type="match status" value="1"/>
</dbReference>
<proteinExistence type="predicted"/>
<dbReference type="OrthoDB" id="149912at2"/>
<keyword evidence="3" id="KW-1185">Reference proteome</keyword>
<dbReference type="InterPro" id="IPR050266">
    <property type="entry name" value="AB_hydrolase_sf"/>
</dbReference>
<feature type="domain" description="AB hydrolase-1" evidence="1">
    <location>
        <begin position="30"/>
        <end position="160"/>
    </location>
</feature>
<evidence type="ECO:0000259" key="1">
    <source>
        <dbReference type="Pfam" id="PF00561"/>
    </source>
</evidence>
<dbReference type="GO" id="GO:0016020">
    <property type="term" value="C:membrane"/>
    <property type="evidence" value="ECO:0007669"/>
    <property type="project" value="TreeGrafter"/>
</dbReference>
<dbReference type="PANTHER" id="PTHR43798:SF33">
    <property type="entry name" value="HYDROLASE, PUTATIVE (AFU_ORTHOLOGUE AFUA_2G14860)-RELATED"/>
    <property type="match status" value="1"/>
</dbReference>
<dbReference type="InterPro" id="IPR000073">
    <property type="entry name" value="AB_hydrolase_1"/>
</dbReference>
<accession>A0A1G8UN36</accession>
<dbReference type="PANTHER" id="PTHR43798">
    <property type="entry name" value="MONOACYLGLYCEROL LIPASE"/>
    <property type="match status" value="1"/>
</dbReference>